<name>A0ABQ9ERH2_TEGGR</name>
<gene>
    <name evidence="2" type="ORF">KUTeg_015060</name>
</gene>
<evidence type="ECO:0000313" key="3">
    <source>
        <dbReference type="Proteomes" id="UP001217089"/>
    </source>
</evidence>
<comment type="caution">
    <text evidence="2">The sequence shown here is derived from an EMBL/GenBank/DDBJ whole genome shotgun (WGS) entry which is preliminary data.</text>
</comment>
<evidence type="ECO:0000313" key="2">
    <source>
        <dbReference type="EMBL" id="KAJ8306976.1"/>
    </source>
</evidence>
<dbReference type="EMBL" id="JARBDR010000793">
    <property type="protein sequence ID" value="KAJ8306976.1"/>
    <property type="molecule type" value="Genomic_DNA"/>
</dbReference>
<feature type="region of interest" description="Disordered" evidence="1">
    <location>
        <begin position="1"/>
        <end position="24"/>
    </location>
</feature>
<accession>A0ABQ9ERH2</accession>
<dbReference type="Proteomes" id="UP001217089">
    <property type="component" value="Unassembled WGS sequence"/>
</dbReference>
<reference evidence="2 3" key="1">
    <citation type="submission" date="2022-12" db="EMBL/GenBank/DDBJ databases">
        <title>Chromosome-level genome of Tegillarca granosa.</title>
        <authorList>
            <person name="Kim J."/>
        </authorList>
    </citation>
    <scope>NUCLEOTIDE SEQUENCE [LARGE SCALE GENOMIC DNA]</scope>
    <source>
        <strain evidence="2">Teg-2019</strain>
        <tissue evidence="2">Adductor muscle</tissue>
    </source>
</reference>
<sequence length="154" mass="17422">MQEGRKLGKPAEKSESANKDNVDSNNNFKDVVGICTNTDDQNLLCENDNNDMLKILNNVFPPDLQFQKKNGEIGLIGFTEVVPESIVFDQMNKTERISATDMFQLVFLGSTGFRFPFEHFPLGTASCHELYLLLSVNMLLNFEFIIQYASTERA</sequence>
<feature type="compositionally biased region" description="Basic and acidic residues" evidence="1">
    <location>
        <begin position="1"/>
        <end position="22"/>
    </location>
</feature>
<organism evidence="2 3">
    <name type="scientific">Tegillarca granosa</name>
    <name type="common">Malaysian cockle</name>
    <name type="synonym">Anadara granosa</name>
    <dbReference type="NCBI Taxonomy" id="220873"/>
    <lineage>
        <taxon>Eukaryota</taxon>
        <taxon>Metazoa</taxon>
        <taxon>Spiralia</taxon>
        <taxon>Lophotrochozoa</taxon>
        <taxon>Mollusca</taxon>
        <taxon>Bivalvia</taxon>
        <taxon>Autobranchia</taxon>
        <taxon>Pteriomorphia</taxon>
        <taxon>Arcoida</taxon>
        <taxon>Arcoidea</taxon>
        <taxon>Arcidae</taxon>
        <taxon>Tegillarca</taxon>
    </lineage>
</organism>
<evidence type="ECO:0000256" key="1">
    <source>
        <dbReference type="SAM" id="MobiDB-lite"/>
    </source>
</evidence>
<keyword evidence="3" id="KW-1185">Reference proteome</keyword>
<protein>
    <submittedName>
        <fullName evidence="2">Uncharacterized protein</fullName>
    </submittedName>
</protein>
<proteinExistence type="predicted"/>